<sequence length="363" mass="39620">MPKHPPNAIFHPSFAERRVLKIGVTHGAAARDKITGSIGFYAQLFQTSCSLGWSEIQREAEKYVQPLEDIAPRYLEEIRGIAQGSHRTFLDILILNIRSEIMFGLFSDPKRNLAGAPSDGCTSLGWLTTSGSFLGQNWDWMVEQGPNLVVCHVSQPGAGIPAFSMVTEAGIIGKIGLNAEGVGCCLNALKCRGVDSSKLPIHFALRKVLESPSRAAAVEAIKRTGVAGSGHILIGDATGSTGLECTSKWAKEVVMEDDLNRVCHTNHLILDKSDVEESPWLDDSPARLARVRELTARIADPTFDVITNIFGDTEGYPVSINRRQEGESIAETLFTIVMNLTNKYARVTFGRPTAVREQVIISF</sequence>
<evidence type="ECO:0000313" key="1">
    <source>
        <dbReference type="EMBL" id="KAJ2989688.1"/>
    </source>
</evidence>
<organism evidence="1 2">
    <name type="scientific">Xylaria curta</name>
    <dbReference type="NCBI Taxonomy" id="42375"/>
    <lineage>
        <taxon>Eukaryota</taxon>
        <taxon>Fungi</taxon>
        <taxon>Dikarya</taxon>
        <taxon>Ascomycota</taxon>
        <taxon>Pezizomycotina</taxon>
        <taxon>Sordariomycetes</taxon>
        <taxon>Xylariomycetidae</taxon>
        <taxon>Xylariales</taxon>
        <taxon>Xylariaceae</taxon>
        <taxon>Xylaria</taxon>
    </lineage>
</organism>
<name>A0ACC1PBY4_9PEZI</name>
<dbReference type="Proteomes" id="UP001143856">
    <property type="component" value="Unassembled WGS sequence"/>
</dbReference>
<keyword evidence="2" id="KW-1185">Reference proteome</keyword>
<proteinExistence type="predicted"/>
<accession>A0ACC1PBY4</accession>
<comment type="caution">
    <text evidence="1">The sequence shown here is derived from an EMBL/GenBank/DDBJ whole genome shotgun (WGS) entry which is preliminary data.</text>
</comment>
<protein>
    <submittedName>
        <fullName evidence="1">Uncharacterized protein</fullName>
    </submittedName>
</protein>
<dbReference type="EMBL" id="JAPDGR010000502">
    <property type="protein sequence ID" value="KAJ2989688.1"/>
    <property type="molecule type" value="Genomic_DNA"/>
</dbReference>
<gene>
    <name evidence="1" type="ORF">NUW58_g3343</name>
</gene>
<evidence type="ECO:0000313" key="2">
    <source>
        <dbReference type="Proteomes" id="UP001143856"/>
    </source>
</evidence>
<reference evidence="1" key="1">
    <citation type="submission" date="2022-10" db="EMBL/GenBank/DDBJ databases">
        <title>Genome Sequence of Xylaria curta.</title>
        <authorList>
            <person name="Buettner E."/>
        </authorList>
    </citation>
    <scope>NUCLEOTIDE SEQUENCE</scope>
    <source>
        <strain evidence="1">Babe10</strain>
    </source>
</reference>